<name>A0A419A7S3_9RHOB</name>
<dbReference type="CDD" id="cd00093">
    <property type="entry name" value="HTH_XRE"/>
    <property type="match status" value="1"/>
</dbReference>
<evidence type="ECO:0000256" key="1">
    <source>
        <dbReference type="SAM" id="MobiDB-lite"/>
    </source>
</evidence>
<protein>
    <submittedName>
        <fullName evidence="3">XRE family transcriptional regulator</fullName>
    </submittedName>
</protein>
<evidence type="ECO:0000313" key="3">
    <source>
        <dbReference type="EMBL" id="RJL17988.1"/>
    </source>
</evidence>
<evidence type="ECO:0000313" key="4">
    <source>
        <dbReference type="Proteomes" id="UP000283587"/>
    </source>
</evidence>
<dbReference type="PROSITE" id="PS50943">
    <property type="entry name" value="HTH_CROC1"/>
    <property type="match status" value="1"/>
</dbReference>
<evidence type="ECO:0000259" key="2">
    <source>
        <dbReference type="PROSITE" id="PS50943"/>
    </source>
</evidence>
<dbReference type="InterPro" id="IPR010982">
    <property type="entry name" value="Lambda_DNA-bd_dom_sf"/>
</dbReference>
<dbReference type="RefSeq" id="WP_122449152.1">
    <property type="nucleotide sequence ID" value="NZ_QNRC01000001.1"/>
</dbReference>
<dbReference type="OrthoDB" id="7597230at2"/>
<dbReference type="InterPro" id="IPR047675">
    <property type="entry name" value="Putative_zinc-bd"/>
</dbReference>
<feature type="region of interest" description="Disordered" evidence="1">
    <location>
        <begin position="91"/>
        <end position="150"/>
    </location>
</feature>
<dbReference type="EMBL" id="QZEW01000029">
    <property type="protein sequence ID" value="RJL17988.1"/>
    <property type="molecule type" value="Genomic_DNA"/>
</dbReference>
<sequence>MRLNPEFASTGAGLRHHRKAARLTQAALAELAGIGRHAVQYWEARPVLDRRGWAVKRMIEALAVYVAEHDIQRPVVLRPGKRVICGAKTRKGTPCRCKSEPGKRRCKFHGGMSTGPKTPEGRQRIAEAQRRRWQRSWTDGGVPQLQSPTH</sequence>
<proteinExistence type="predicted"/>
<dbReference type="AlphaFoldDB" id="A0A419A7S3"/>
<dbReference type="Gene3D" id="1.10.260.40">
    <property type="entry name" value="lambda repressor-like DNA-binding domains"/>
    <property type="match status" value="1"/>
</dbReference>
<accession>A0A419A7S3</accession>
<keyword evidence="4" id="KW-1185">Reference proteome</keyword>
<comment type="caution">
    <text evidence="3">The sequence shown here is derived from an EMBL/GenBank/DDBJ whole genome shotgun (WGS) entry which is preliminary data.</text>
</comment>
<gene>
    <name evidence="3" type="ORF">D3P05_08425</name>
</gene>
<organism evidence="3 4">
    <name type="scientific">Paracoccus siganidrum</name>
    <dbReference type="NCBI Taxonomy" id="1276757"/>
    <lineage>
        <taxon>Bacteria</taxon>
        <taxon>Pseudomonadati</taxon>
        <taxon>Pseudomonadota</taxon>
        <taxon>Alphaproteobacteria</taxon>
        <taxon>Rhodobacterales</taxon>
        <taxon>Paracoccaceae</taxon>
        <taxon>Paracoccus</taxon>
    </lineage>
</organism>
<dbReference type="GO" id="GO:0003677">
    <property type="term" value="F:DNA binding"/>
    <property type="evidence" value="ECO:0007669"/>
    <property type="project" value="InterPro"/>
</dbReference>
<dbReference type="InterPro" id="IPR001387">
    <property type="entry name" value="Cro/C1-type_HTH"/>
</dbReference>
<dbReference type="SUPFAM" id="SSF47413">
    <property type="entry name" value="lambda repressor-like DNA-binding domains"/>
    <property type="match status" value="1"/>
</dbReference>
<feature type="compositionally biased region" description="Basic and acidic residues" evidence="1">
    <location>
        <begin position="119"/>
        <end position="130"/>
    </location>
</feature>
<reference evidence="4" key="1">
    <citation type="submission" date="2018-09" db="EMBL/GenBank/DDBJ databases">
        <title>Paracoccus onubensis nov. sp. a moderate halophilic bacterium isolated from Gruta de las Maravillas (Aracena, Spain).</title>
        <authorList>
            <person name="Jurado V."/>
            <person name="Gutierrez-Patricio S."/>
            <person name="Gonzalez-Pimentel J.L."/>
            <person name="Miller A.Z."/>
            <person name="Laiz L."/>
            <person name="Saiz-Jimenez C."/>
        </authorList>
    </citation>
    <scope>NUCLEOTIDE SEQUENCE [LARGE SCALE GENOMIC DNA]</scope>
    <source>
        <strain evidence="4">DSM 26381</strain>
    </source>
</reference>
<feature type="domain" description="HTH cro/C1-type" evidence="2">
    <location>
        <begin position="14"/>
        <end position="43"/>
    </location>
</feature>
<dbReference type="NCBIfam" id="NF041373">
    <property type="entry name" value="HGG_STG"/>
    <property type="match status" value="1"/>
</dbReference>
<dbReference type="Proteomes" id="UP000283587">
    <property type="component" value="Unassembled WGS sequence"/>
</dbReference>